<feature type="transmembrane region" description="Helical" evidence="3">
    <location>
        <begin position="516"/>
        <end position="538"/>
    </location>
</feature>
<feature type="region of interest" description="Disordered" evidence="2">
    <location>
        <begin position="68"/>
        <end position="120"/>
    </location>
</feature>
<keyword evidence="3" id="KW-1133">Transmembrane helix</keyword>
<keyword evidence="3" id="KW-0472">Membrane</keyword>
<keyword evidence="1" id="KW-0175">Coiled coil</keyword>
<dbReference type="AlphaFoldDB" id="A0A1A7ZRD0"/>
<protein>
    <submittedName>
        <fullName evidence="4">TRAF3 interacting protein 3</fullName>
    </submittedName>
</protein>
<dbReference type="KEGG" id="nfu:107390784"/>
<feature type="compositionally biased region" description="Polar residues" evidence="2">
    <location>
        <begin position="104"/>
        <end position="114"/>
    </location>
</feature>
<feature type="region of interest" description="Disordered" evidence="2">
    <location>
        <begin position="146"/>
        <end position="168"/>
    </location>
</feature>
<dbReference type="PANTHER" id="PTHR15715">
    <property type="entry name" value="CENTROSOMAL PROTEIN OF 170 KDA"/>
    <property type="match status" value="1"/>
</dbReference>
<name>A0A1A7ZRD0_NOTFU</name>
<evidence type="ECO:0000256" key="1">
    <source>
        <dbReference type="SAM" id="Coils"/>
    </source>
</evidence>
<dbReference type="PANTHER" id="PTHR15715:SF21">
    <property type="entry name" value="TRAF3-INTERACTING JNK-ACTIVATING MODULATOR"/>
    <property type="match status" value="1"/>
</dbReference>
<proteinExistence type="predicted"/>
<reference evidence="4" key="2">
    <citation type="submission" date="2016-06" db="EMBL/GenBank/DDBJ databases">
        <title>The genome of a short-lived fish provides insights into sex chromosome evolution and the genetic control of aging.</title>
        <authorList>
            <person name="Reichwald K."/>
            <person name="Felder M."/>
            <person name="Petzold A."/>
            <person name="Koch P."/>
            <person name="Groth M."/>
            <person name="Platzer M."/>
        </authorList>
    </citation>
    <scope>NUCLEOTIDE SEQUENCE</scope>
    <source>
        <tissue evidence="4">Brain</tissue>
    </source>
</reference>
<evidence type="ECO:0000256" key="3">
    <source>
        <dbReference type="SAM" id="Phobius"/>
    </source>
</evidence>
<dbReference type="EMBL" id="HADY01006055">
    <property type="protein sequence ID" value="SBP44540.1"/>
    <property type="molecule type" value="Transcribed_RNA"/>
</dbReference>
<organism evidence="4">
    <name type="scientific">Nothobranchius furzeri</name>
    <name type="common">Turquoise killifish</name>
    <dbReference type="NCBI Taxonomy" id="105023"/>
    <lineage>
        <taxon>Eukaryota</taxon>
        <taxon>Metazoa</taxon>
        <taxon>Chordata</taxon>
        <taxon>Craniata</taxon>
        <taxon>Vertebrata</taxon>
        <taxon>Euteleostomi</taxon>
        <taxon>Actinopterygii</taxon>
        <taxon>Neopterygii</taxon>
        <taxon>Teleostei</taxon>
        <taxon>Neoteleostei</taxon>
        <taxon>Acanthomorphata</taxon>
        <taxon>Ovalentaria</taxon>
        <taxon>Atherinomorphae</taxon>
        <taxon>Cyprinodontiformes</taxon>
        <taxon>Nothobranchiidae</taxon>
        <taxon>Nothobranchius</taxon>
    </lineage>
</organism>
<feature type="coiled-coil region" evidence="1">
    <location>
        <begin position="313"/>
        <end position="403"/>
    </location>
</feature>
<dbReference type="CDD" id="cd21912">
    <property type="entry name" value="CC1_T3JAM"/>
    <property type="match status" value="1"/>
</dbReference>
<evidence type="ECO:0000313" key="4">
    <source>
        <dbReference type="EMBL" id="SBP44540.1"/>
    </source>
</evidence>
<feature type="compositionally biased region" description="Polar residues" evidence="2">
    <location>
        <begin position="85"/>
        <end position="96"/>
    </location>
</feature>
<gene>
    <name evidence="4" type="primary">CR847543.1</name>
</gene>
<dbReference type="InterPro" id="IPR051176">
    <property type="entry name" value="Cent_Immune-Sig_Mod"/>
</dbReference>
<feature type="coiled-coil region" evidence="1">
    <location>
        <begin position="451"/>
        <end position="506"/>
    </location>
</feature>
<sequence length="576" mass="67111">MDTLAVFSPTHFPEREFDQKTDYRAEKREHLRGRNNVTLCRSPTRDDDTRQIKNQLKEKRQQEFLRRRSMSPELKCGKCSRQRKPSPQTFSFLNHSSRSRSETLHPNTPSSPSANGHRGMILTPESRITEYPTKWSFLQASLWSEPKTPIRQERSPARKETSTSTTVATASAQTIKTIVQMKKIHSKSPVLLESVHPKKTLRESCVQTEAGIVTVKESEIQGLSDCLQEALWREEALKNKLALLKEIAANLINTSDLLWTSRCNEDLLRNKIKVLEAQLQVCLQKFPKDGVKKLMLQMEKQRGTYEERALAALQKMTQEKSEALSKAETLQEALSAAQAEVQRWESLYKELKLSSGNLRENQQLIYEQLEQLHTQVELSKSRELELREEVASLRQEKQELQYNICLLEEDNQTLREELQQLQDGGDESGDFFMQQSLRSEEAQPRLTSRRDSKLEEELRHTQEKLQLKEKECEELQTEMHTMEQECQSSQARLSQCRDELRQLSHRHRRTIPCGSWWRVCVFFLLLLTIAGAAMLWCWHPPFRDQVDDLFLDIQTRIEDYLMEMASPRHSGCFRPI</sequence>
<evidence type="ECO:0000256" key="2">
    <source>
        <dbReference type="SAM" id="MobiDB-lite"/>
    </source>
</evidence>
<keyword evidence="3" id="KW-0812">Transmembrane</keyword>
<dbReference type="OrthoDB" id="8886722at2759"/>
<accession>A0A1A7ZRD0</accession>
<reference evidence="4" key="1">
    <citation type="submission" date="2016-05" db="EMBL/GenBank/DDBJ databases">
        <authorList>
            <person name="Lavstsen T."/>
            <person name="Jespersen J.S."/>
        </authorList>
    </citation>
    <scope>NUCLEOTIDE SEQUENCE</scope>
    <source>
        <tissue evidence="4">Brain</tissue>
    </source>
</reference>
<feature type="compositionally biased region" description="Basic and acidic residues" evidence="2">
    <location>
        <begin position="148"/>
        <end position="161"/>
    </location>
</feature>